<accession>A0ACC0CMT4</accession>
<gene>
    <name evidence="1" type="ORF">F4821DRAFT_248838</name>
</gene>
<proteinExistence type="predicted"/>
<comment type="caution">
    <text evidence="1">The sequence shown here is derived from an EMBL/GenBank/DDBJ whole genome shotgun (WGS) entry which is preliminary data.</text>
</comment>
<evidence type="ECO:0000313" key="1">
    <source>
        <dbReference type="EMBL" id="KAI6081642.1"/>
    </source>
</evidence>
<organism evidence="1 2">
    <name type="scientific">Hypoxylon rubiginosum</name>
    <dbReference type="NCBI Taxonomy" id="110542"/>
    <lineage>
        <taxon>Eukaryota</taxon>
        <taxon>Fungi</taxon>
        <taxon>Dikarya</taxon>
        <taxon>Ascomycota</taxon>
        <taxon>Pezizomycotina</taxon>
        <taxon>Sordariomycetes</taxon>
        <taxon>Xylariomycetidae</taxon>
        <taxon>Xylariales</taxon>
        <taxon>Hypoxylaceae</taxon>
        <taxon>Hypoxylon</taxon>
    </lineage>
</organism>
<reference evidence="1 2" key="1">
    <citation type="journal article" date="2022" name="New Phytol.">
        <title>Ecological generalism drives hyperdiversity of secondary metabolite gene clusters in xylarialean endophytes.</title>
        <authorList>
            <person name="Franco M.E.E."/>
            <person name="Wisecaver J.H."/>
            <person name="Arnold A.E."/>
            <person name="Ju Y.M."/>
            <person name="Slot J.C."/>
            <person name="Ahrendt S."/>
            <person name="Moore L.P."/>
            <person name="Eastman K.E."/>
            <person name="Scott K."/>
            <person name="Konkel Z."/>
            <person name="Mondo S.J."/>
            <person name="Kuo A."/>
            <person name="Hayes R.D."/>
            <person name="Haridas S."/>
            <person name="Andreopoulos B."/>
            <person name="Riley R."/>
            <person name="LaButti K."/>
            <person name="Pangilinan J."/>
            <person name="Lipzen A."/>
            <person name="Amirebrahimi M."/>
            <person name="Yan J."/>
            <person name="Adam C."/>
            <person name="Keymanesh K."/>
            <person name="Ng V."/>
            <person name="Louie K."/>
            <person name="Northen T."/>
            <person name="Drula E."/>
            <person name="Henrissat B."/>
            <person name="Hsieh H.M."/>
            <person name="Youens-Clark K."/>
            <person name="Lutzoni F."/>
            <person name="Miadlikowska J."/>
            <person name="Eastwood D.C."/>
            <person name="Hamelin R.C."/>
            <person name="Grigoriev I.V."/>
            <person name="U'Ren J.M."/>
        </authorList>
    </citation>
    <scope>NUCLEOTIDE SEQUENCE [LARGE SCALE GENOMIC DNA]</scope>
    <source>
        <strain evidence="1 2">ER1909</strain>
    </source>
</reference>
<dbReference type="EMBL" id="MU394390">
    <property type="protein sequence ID" value="KAI6081642.1"/>
    <property type="molecule type" value="Genomic_DNA"/>
</dbReference>
<evidence type="ECO:0000313" key="2">
    <source>
        <dbReference type="Proteomes" id="UP001497680"/>
    </source>
</evidence>
<name>A0ACC0CMT4_9PEZI</name>
<dbReference type="Proteomes" id="UP001497680">
    <property type="component" value="Unassembled WGS sequence"/>
</dbReference>
<sequence length="396" mass="46067">MSDSHPGQKHVEVPFDSFTIHGSRGDHVCTALEPSGRSIREFADEAVSEWALMSHEKLSSKGNPWSVVFAKRACWQILTALNCLHESRIAHRDILPFHVRFALDYDLSALSENEIQKSVWPEEKREEVNDSPDYALAQWFSGWEECRRRSVEQWKTYERGDIAAEPHSDEWNKANFFNSRDDIDLMQRKDGKPLEPDEIHYTVRPAPLETGFDPKKPEQDQNFRLVLSGLGIACPFEDCDKSPLPLRSDYSAPEWIIGRTCNDKSDIFSLGLVFWEIVMLRSLVEECIQFDDPGHARSNNQEPNELARRVSQFPDALRPYWCEGDDLLNYERNALDFPQMEEEPHRVDGARVRKPLDMSDEDMKMFMRLLKKMLQYNPELRPSTAELLQDEWFRGM</sequence>
<protein>
    <submittedName>
        <fullName evidence="1">Kinase-like protein</fullName>
    </submittedName>
</protein>
<keyword evidence="2" id="KW-1185">Reference proteome</keyword>